<dbReference type="Gene3D" id="3.30.559.10">
    <property type="entry name" value="Chloramphenicol acetyltransferase-like domain"/>
    <property type="match status" value="1"/>
</dbReference>
<evidence type="ECO:0000256" key="5">
    <source>
        <dbReference type="ARBA" id="ARBA00012866"/>
    </source>
</evidence>
<keyword evidence="8" id="KW-0012">Acyltransferase</keyword>
<evidence type="ECO:0000313" key="13">
    <source>
        <dbReference type="EMBL" id="MBB5791660.1"/>
    </source>
</evidence>
<comment type="catalytic activity">
    <reaction evidence="3">
        <text>2 a mycocerosyl-[mycocerosic acid synthase] + a phthiodiolone = a dimycocerosyl phthiodiolone + 2 holo-[mycocerosic acid synthase].</text>
        <dbReference type="EC" id="2.3.1.282"/>
    </reaction>
</comment>
<dbReference type="SUPFAM" id="SSF52777">
    <property type="entry name" value="CoA-dependent acyltransferases"/>
    <property type="match status" value="2"/>
</dbReference>
<evidence type="ECO:0000256" key="6">
    <source>
        <dbReference type="ARBA" id="ARBA00013449"/>
    </source>
</evidence>
<dbReference type="Proteomes" id="UP000542813">
    <property type="component" value="Unassembled WGS sequence"/>
</dbReference>
<keyword evidence="7" id="KW-0808">Transferase</keyword>
<comment type="similarity">
    <text evidence="4">Belongs to the acyltransferase PapA5 family.</text>
</comment>
<accession>A0A7W9GX38</accession>
<evidence type="ECO:0000256" key="9">
    <source>
        <dbReference type="ARBA" id="ARBA00030465"/>
    </source>
</evidence>
<dbReference type="AlphaFoldDB" id="A0A7W9GX38"/>
<dbReference type="EC" id="2.3.1.282" evidence="5"/>
<comment type="caution">
    <text evidence="13">The sequence shown here is derived from an EMBL/GenBank/DDBJ whole genome shotgun (WGS) entry which is preliminary data.</text>
</comment>
<dbReference type="Pfam" id="PF16911">
    <property type="entry name" value="PapA_C"/>
    <property type="match status" value="1"/>
</dbReference>
<dbReference type="EMBL" id="JACHMM010000001">
    <property type="protein sequence ID" value="MBB5791660.1"/>
    <property type="molecule type" value="Genomic_DNA"/>
</dbReference>
<evidence type="ECO:0000256" key="3">
    <source>
        <dbReference type="ARBA" id="ARBA00001907"/>
    </source>
</evidence>
<dbReference type="Gene3D" id="3.30.559.30">
    <property type="entry name" value="Nonribosomal peptide synthetase, condensation domain"/>
    <property type="match status" value="1"/>
</dbReference>
<evidence type="ECO:0000256" key="8">
    <source>
        <dbReference type="ARBA" id="ARBA00023315"/>
    </source>
</evidence>
<evidence type="ECO:0000256" key="1">
    <source>
        <dbReference type="ARBA" id="ARBA00000026"/>
    </source>
</evidence>
<evidence type="ECO:0000256" key="10">
    <source>
        <dbReference type="ARBA" id="ARBA00032317"/>
    </source>
</evidence>
<comment type="catalytic activity">
    <reaction evidence="1">
        <text>2 a mycocerosyl-[mycocerosic acid synthase] + a phthiocerol = a dimycocerosyl phthiocerol + 2 holo-[mycocerosic acid synthase].</text>
        <dbReference type="EC" id="2.3.1.282"/>
    </reaction>
</comment>
<sequence length="399" mass="43511">MSLAQRYLDDMEARLIRYAPAFGAEYRGVLDESAYAQAFDVVCRHYAATRAAISRDRRGYVLIGERGQPEFVSVGRDQFESALWGSWDNSVALARLVVGSDADGGITALRMSHAVVDGRALNTIMYEVWSTYVDLVAGRKPVQAAPVPLPTPPFDLLSQRLQIANRAPSPQVSTAAIHVDSCEIVQPLLRLTAAETSGLVDTAKSVGLSVHSILCGSVLTAQRDFAEDLNGSARMFCWAAVDLRDRVSPPVSATETSMFVTMHRADVEVDRADDMMRVAKLVADQVDEALADPRKLSADMSGMLELDTESRLGQQLANTGVSNYGRLAVIPNAEGLQIANFRTMVNVYPPVSPGYSVYTYGGRLNLQCRFRSDTFSSSQIDRLTTDIVTRLRTIAGHGV</sequence>
<feature type="domain" description="Phthiocerol/phthiodiolone dimycocerosyl transferase C-terminal" evidence="12">
    <location>
        <begin position="188"/>
        <end position="368"/>
    </location>
</feature>
<keyword evidence="14" id="KW-1185">Reference proteome</keyword>
<name>A0A7W9GX38_9ACTN</name>
<gene>
    <name evidence="13" type="ORF">HD601_006235</name>
</gene>
<dbReference type="InterPro" id="IPR023213">
    <property type="entry name" value="CAT-like_dom_sf"/>
</dbReference>
<dbReference type="GO" id="GO:0016746">
    <property type="term" value="F:acyltransferase activity"/>
    <property type="evidence" value="ECO:0007669"/>
    <property type="project" value="UniProtKB-KW"/>
</dbReference>
<evidence type="ECO:0000256" key="4">
    <source>
        <dbReference type="ARBA" id="ARBA00006558"/>
    </source>
</evidence>
<proteinExistence type="inferred from homology"/>
<evidence type="ECO:0000259" key="12">
    <source>
        <dbReference type="Pfam" id="PF16911"/>
    </source>
</evidence>
<reference evidence="13 14" key="1">
    <citation type="submission" date="2020-08" db="EMBL/GenBank/DDBJ databases">
        <title>Sequencing the genomes of 1000 actinobacteria strains.</title>
        <authorList>
            <person name="Klenk H.-P."/>
        </authorList>
    </citation>
    <scope>NUCLEOTIDE SEQUENCE [LARGE SCALE GENOMIC DNA]</scope>
    <source>
        <strain evidence="13 14">DSM 102122</strain>
    </source>
</reference>
<dbReference type="RefSeq" id="WP_184828596.1">
    <property type="nucleotide sequence ID" value="NZ_JACHMM010000001.1"/>
</dbReference>
<organism evidence="13 14">
    <name type="scientific">Jiangella mangrovi</name>
    <dbReference type="NCBI Taxonomy" id="1524084"/>
    <lineage>
        <taxon>Bacteria</taxon>
        <taxon>Bacillati</taxon>
        <taxon>Actinomycetota</taxon>
        <taxon>Actinomycetes</taxon>
        <taxon>Jiangellales</taxon>
        <taxon>Jiangellaceae</taxon>
        <taxon>Jiangella</taxon>
    </lineage>
</organism>
<comment type="catalytic activity">
    <reaction evidence="2">
        <text>2 a mycocerosyl-[mycocerosic acid synthase] + a phenolphthiocerol = a dimycocerosyl phenolphthiocerol + 2 holo-[mycocerosic acid synthase].</text>
        <dbReference type="EC" id="2.3.1.282"/>
    </reaction>
</comment>
<evidence type="ECO:0000256" key="11">
    <source>
        <dbReference type="ARBA" id="ARBA00033407"/>
    </source>
</evidence>
<evidence type="ECO:0000256" key="7">
    <source>
        <dbReference type="ARBA" id="ARBA00022679"/>
    </source>
</evidence>
<evidence type="ECO:0000256" key="2">
    <source>
        <dbReference type="ARBA" id="ARBA00000625"/>
    </source>
</evidence>
<protein>
    <recommendedName>
        <fullName evidence="6">Phthiocerol/phthiodiolone dimycocerosyl transferase</fullName>
        <ecNumber evidence="5">2.3.1.282</ecNumber>
    </recommendedName>
    <alternativeName>
        <fullName evidence="11">Acyltransferase PapA5</fullName>
    </alternativeName>
    <alternativeName>
        <fullName evidence="9">Phthiocerol/phthiodiolone O-acyltransferase</fullName>
    </alternativeName>
    <alternativeName>
        <fullName evidence="10">Polyketide synthase-associated protein A5</fullName>
    </alternativeName>
</protein>
<evidence type="ECO:0000313" key="14">
    <source>
        <dbReference type="Proteomes" id="UP000542813"/>
    </source>
</evidence>
<dbReference type="InterPro" id="IPR031641">
    <property type="entry name" value="PapA_C"/>
</dbReference>